<organism evidence="3 4">
    <name type="scientific">Lepraria finkii</name>
    <dbReference type="NCBI Taxonomy" id="1340010"/>
    <lineage>
        <taxon>Eukaryota</taxon>
        <taxon>Fungi</taxon>
        <taxon>Dikarya</taxon>
        <taxon>Ascomycota</taxon>
        <taxon>Pezizomycotina</taxon>
        <taxon>Lecanoromycetes</taxon>
        <taxon>OSLEUM clade</taxon>
        <taxon>Lecanoromycetidae</taxon>
        <taxon>Lecanorales</taxon>
        <taxon>Lecanorineae</taxon>
        <taxon>Stereocaulaceae</taxon>
        <taxon>Lepraria</taxon>
    </lineage>
</organism>
<evidence type="ECO:0000256" key="1">
    <source>
        <dbReference type="SAM" id="MobiDB-lite"/>
    </source>
</evidence>
<accession>A0ABR4B167</accession>
<feature type="compositionally biased region" description="Low complexity" evidence="1">
    <location>
        <begin position="54"/>
        <end position="64"/>
    </location>
</feature>
<keyword evidence="2" id="KW-0472">Membrane</keyword>
<dbReference type="Proteomes" id="UP001590951">
    <property type="component" value="Unassembled WGS sequence"/>
</dbReference>
<reference evidence="3 4" key="1">
    <citation type="submission" date="2024-09" db="EMBL/GenBank/DDBJ databases">
        <title>Rethinking Asexuality: The Enigmatic Case of Functional Sexual Genes in Lepraria (Stereocaulaceae).</title>
        <authorList>
            <person name="Doellman M."/>
            <person name="Sun Y."/>
            <person name="Barcenas-Pena A."/>
            <person name="Lumbsch H.T."/>
            <person name="Grewe F."/>
        </authorList>
    </citation>
    <scope>NUCLEOTIDE SEQUENCE [LARGE SCALE GENOMIC DNA]</scope>
    <source>
        <strain evidence="3 4">Grewe 0041</strain>
    </source>
</reference>
<feature type="compositionally biased region" description="Pro residues" evidence="1">
    <location>
        <begin position="8"/>
        <end position="19"/>
    </location>
</feature>
<evidence type="ECO:0000313" key="3">
    <source>
        <dbReference type="EMBL" id="KAL2051643.1"/>
    </source>
</evidence>
<feature type="compositionally biased region" description="Basic and acidic residues" evidence="1">
    <location>
        <begin position="140"/>
        <end position="152"/>
    </location>
</feature>
<feature type="transmembrane region" description="Helical" evidence="2">
    <location>
        <begin position="107"/>
        <end position="123"/>
    </location>
</feature>
<proteinExistence type="predicted"/>
<dbReference type="EMBL" id="JBHFEH010000033">
    <property type="protein sequence ID" value="KAL2051643.1"/>
    <property type="molecule type" value="Genomic_DNA"/>
</dbReference>
<keyword evidence="2" id="KW-1133">Transmembrane helix</keyword>
<evidence type="ECO:0000313" key="4">
    <source>
        <dbReference type="Proteomes" id="UP001590951"/>
    </source>
</evidence>
<sequence length="152" mass="16928">MANKYDPPAYPPPAYPPPAHQDAGPYQEGTPQGGYYGQQSQPQPYYNQGGGYPQQGYSQQGYPQQGYPLSRACITSSNHRRGITPMIEGMVVIGQERRVGFVRRLRRAWLVVVVWIFACFRLGRGKGGKRRTDGGGGGKRTGDGNWHKRSRE</sequence>
<keyword evidence="2" id="KW-0812">Transmembrane</keyword>
<keyword evidence="4" id="KW-1185">Reference proteome</keyword>
<evidence type="ECO:0000256" key="2">
    <source>
        <dbReference type="SAM" id="Phobius"/>
    </source>
</evidence>
<feature type="region of interest" description="Disordered" evidence="1">
    <location>
        <begin position="1"/>
        <end position="64"/>
    </location>
</feature>
<name>A0ABR4B167_9LECA</name>
<comment type="caution">
    <text evidence="3">The sequence shown here is derived from an EMBL/GenBank/DDBJ whole genome shotgun (WGS) entry which is preliminary data.</text>
</comment>
<feature type="compositionally biased region" description="Low complexity" evidence="1">
    <location>
        <begin position="37"/>
        <end position="47"/>
    </location>
</feature>
<feature type="region of interest" description="Disordered" evidence="1">
    <location>
        <begin position="125"/>
        <end position="152"/>
    </location>
</feature>
<gene>
    <name evidence="3" type="ORF">ABVK25_008057</name>
</gene>
<protein>
    <submittedName>
        <fullName evidence="3">Uncharacterized protein</fullName>
    </submittedName>
</protein>